<evidence type="ECO:0000313" key="2">
    <source>
        <dbReference type="Proteomes" id="UP000265618"/>
    </source>
</evidence>
<reference evidence="1 2" key="1">
    <citation type="journal article" date="2018" name="PLoS ONE">
        <title>The draft genome of Kipferlia bialata reveals reductive genome evolution in fornicate parasites.</title>
        <authorList>
            <person name="Tanifuji G."/>
            <person name="Takabayashi S."/>
            <person name="Kume K."/>
            <person name="Takagi M."/>
            <person name="Nakayama T."/>
            <person name="Kamikawa R."/>
            <person name="Inagaki Y."/>
            <person name="Hashimoto T."/>
        </authorList>
    </citation>
    <scope>NUCLEOTIDE SEQUENCE [LARGE SCALE GENOMIC DNA]</scope>
    <source>
        <strain evidence="1">NY0173</strain>
    </source>
</reference>
<proteinExistence type="predicted"/>
<protein>
    <submittedName>
        <fullName evidence="1">Uncharacterized protein</fullName>
    </submittedName>
</protein>
<keyword evidence="2" id="KW-1185">Reference proteome</keyword>
<dbReference type="EMBL" id="BDIP01000114">
    <property type="protein sequence ID" value="GIQ80151.1"/>
    <property type="molecule type" value="Genomic_DNA"/>
</dbReference>
<dbReference type="Proteomes" id="UP000265618">
    <property type="component" value="Unassembled WGS sequence"/>
</dbReference>
<comment type="caution">
    <text evidence="1">The sequence shown here is derived from an EMBL/GenBank/DDBJ whole genome shotgun (WGS) entry which is preliminary data.</text>
</comment>
<dbReference type="AlphaFoldDB" id="A0A9K3CPI5"/>
<organism evidence="1 2">
    <name type="scientific">Kipferlia bialata</name>
    <dbReference type="NCBI Taxonomy" id="797122"/>
    <lineage>
        <taxon>Eukaryota</taxon>
        <taxon>Metamonada</taxon>
        <taxon>Carpediemonas-like organisms</taxon>
        <taxon>Kipferlia</taxon>
    </lineage>
</organism>
<sequence>MGMSSWLSEVEQGCAQSRAEPLKADIDTALCQGRKGQMLKSIEFYETQGTDKWPFRSHRMSQYPVTSVVSGDHVIVAVSGGGIGIAYDKDSLQFLCYVNPFTSSYIKTAFFCERGGGYFVFSCVALPAKDYVVLYKVPESSIVGGTPIPKRLYPKRMNFPGYIEWDFSTGLYATFVPRGTWSKDQIKALGPNKAIEGTYSVWDSLNNSNQALFRFDSMEGNVCDIRLSDGYLLLVFGATPVGSVTVSTIPLHSFCCQAPGYDLPATHDNVKLLRHHRLAFKVDGQASLEHVEICMGRLFLRQKRGPLCVSRVRGGKVELARTGAVIEGEMSVEKKNWFGVIEVHSDLGTVLLDQGGHPLHPAPLQIRPVRGRATGTIVRCPGTRHAVCMVPLDPMRPEGEAHLVIMDKTGTVLSSLMRVDPYTISCIASIPAGILVCRVSGAMQLVGLS</sequence>
<name>A0A9K3CPI5_9EUKA</name>
<accession>A0A9K3CPI5</accession>
<gene>
    <name evidence="1" type="ORF">KIPB_000902</name>
</gene>
<evidence type="ECO:0000313" key="1">
    <source>
        <dbReference type="EMBL" id="GIQ80151.1"/>
    </source>
</evidence>